<evidence type="ECO:0000313" key="7">
    <source>
        <dbReference type="EMBL" id="SQJ00466.1"/>
    </source>
</evidence>
<keyword evidence="5 6" id="KW-0472">Membrane</keyword>
<feature type="transmembrane region" description="Helical" evidence="6">
    <location>
        <begin position="268"/>
        <end position="291"/>
    </location>
</feature>
<dbReference type="GO" id="GO:0005886">
    <property type="term" value="C:plasma membrane"/>
    <property type="evidence" value="ECO:0007669"/>
    <property type="project" value="UniProtKB-SubCell"/>
</dbReference>
<feature type="transmembrane region" description="Helical" evidence="6">
    <location>
        <begin position="312"/>
        <end position="332"/>
    </location>
</feature>
<dbReference type="Pfam" id="PF01943">
    <property type="entry name" value="Polysacc_synt"/>
    <property type="match status" value="1"/>
</dbReference>
<feature type="transmembrane region" description="Helical" evidence="6">
    <location>
        <begin position="344"/>
        <end position="366"/>
    </location>
</feature>
<feature type="transmembrane region" description="Helical" evidence="6">
    <location>
        <begin position="84"/>
        <end position="105"/>
    </location>
</feature>
<accession>A0AAX2J868</accession>
<evidence type="ECO:0000256" key="4">
    <source>
        <dbReference type="ARBA" id="ARBA00022989"/>
    </source>
</evidence>
<keyword evidence="2" id="KW-1003">Cell membrane</keyword>
<evidence type="ECO:0000256" key="6">
    <source>
        <dbReference type="SAM" id="Phobius"/>
    </source>
</evidence>
<name>A0AAX2J868_9FUSO</name>
<dbReference type="GeneID" id="78455332"/>
<feature type="transmembrane region" description="Helical" evidence="6">
    <location>
        <begin position="41"/>
        <end position="63"/>
    </location>
</feature>
<feature type="transmembrane region" description="Helical" evidence="6">
    <location>
        <begin position="183"/>
        <end position="203"/>
    </location>
</feature>
<proteinExistence type="predicted"/>
<comment type="subcellular location">
    <subcellularLocation>
        <location evidence="1">Cell membrane</location>
        <topology evidence="1">Multi-pass membrane protein</topology>
    </subcellularLocation>
</comment>
<dbReference type="PANTHER" id="PTHR30250">
    <property type="entry name" value="PST FAMILY PREDICTED COLANIC ACID TRANSPORTER"/>
    <property type="match status" value="1"/>
</dbReference>
<gene>
    <name evidence="7" type="ORF">NCTC12112_00746</name>
</gene>
<dbReference type="InterPro" id="IPR050833">
    <property type="entry name" value="Poly_Biosynth_Transport"/>
</dbReference>
<feature type="transmembrane region" description="Helical" evidence="6">
    <location>
        <begin position="407"/>
        <end position="428"/>
    </location>
</feature>
<feature type="transmembrane region" description="Helical" evidence="6">
    <location>
        <begin position="378"/>
        <end position="395"/>
    </location>
</feature>
<keyword evidence="4 6" id="KW-1133">Transmembrane helix</keyword>
<evidence type="ECO:0000256" key="2">
    <source>
        <dbReference type="ARBA" id="ARBA00022475"/>
    </source>
</evidence>
<evidence type="ECO:0000313" key="8">
    <source>
        <dbReference type="Proteomes" id="UP000249008"/>
    </source>
</evidence>
<dbReference type="InterPro" id="IPR002797">
    <property type="entry name" value="Polysacc_synth"/>
</dbReference>
<organism evidence="7 8">
    <name type="scientific">Fusobacterium ulcerans</name>
    <dbReference type="NCBI Taxonomy" id="861"/>
    <lineage>
        <taxon>Bacteria</taxon>
        <taxon>Fusobacteriati</taxon>
        <taxon>Fusobacteriota</taxon>
        <taxon>Fusobacteriia</taxon>
        <taxon>Fusobacteriales</taxon>
        <taxon>Fusobacteriaceae</taxon>
        <taxon>Fusobacterium</taxon>
    </lineage>
</organism>
<keyword evidence="3 6" id="KW-0812">Transmembrane</keyword>
<feature type="transmembrane region" description="Helical" evidence="6">
    <location>
        <begin position="12"/>
        <end position="29"/>
    </location>
</feature>
<reference evidence="7 8" key="1">
    <citation type="submission" date="2018-06" db="EMBL/GenBank/DDBJ databases">
        <authorList>
            <consortium name="Pathogen Informatics"/>
            <person name="Doyle S."/>
        </authorList>
    </citation>
    <scope>NUCLEOTIDE SEQUENCE [LARGE SCALE GENOMIC DNA]</scope>
    <source>
        <strain evidence="7 8">NCTC12112</strain>
    </source>
</reference>
<protein>
    <submittedName>
        <fullName evidence="7">Polysaccharide biosynthesis protein</fullName>
    </submittedName>
</protein>
<feature type="transmembrane region" description="Helical" evidence="6">
    <location>
        <begin position="158"/>
        <end position="177"/>
    </location>
</feature>
<dbReference type="Proteomes" id="UP000249008">
    <property type="component" value="Chromosome 1"/>
</dbReference>
<evidence type="ECO:0000256" key="1">
    <source>
        <dbReference type="ARBA" id="ARBA00004651"/>
    </source>
</evidence>
<dbReference type="PANTHER" id="PTHR30250:SF11">
    <property type="entry name" value="O-ANTIGEN TRANSPORTER-RELATED"/>
    <property type="match status" value="1"/>
</dbReference>
<dbReference type="AlphaFoldDB" id="A0AAX2J868"/>
<evidence type="ECO:0000256" key="5">
    <source>
        <dbReference type="ARBA" id="ARBA00023136"/>
    </source>
</evidence>
<dbReference type="EMBL" id="LS483487">
    <property type="protein sequence ID" value="SQJ00466.1"/>
    <property type="molecule type" value="Genomic_DNA"/>
</dbReference>
<feature type="transmembrane region" description="Helical" evidence="6">
    <location>
        <begin position="125"/>
        <end position="146"/>
    </location>
</feature>
<sequence length="432" mass="49788">MNRFDILKKQVSFGMIYKILSMGLSYFSIPLFLKYLGQQDYGLWMTIFSIVSWIYTFDLGIGNGLKNKLTESLTKKNYNEAREYITTGYIVLGIIAICILTLGLIGIKVIDIGKFLNIDFYSENYIKLIFEIVFAMTILNFIVFLYKTFYLSIHNSSIMNLGNFLFQLLFIISLYILNYYNKVSLITVSIIYPGINLILGLFFTKKFFNKYKELTPSIKSFSKKKIKGIGSIGISFFIIQISVLFILTVDNLLITKYVGTDAVASYSIVSKLFQSFIVLESIISVPMWTLFLDSYIKKDKKWILNIFKKINILFLFLIIVIIVVIFLAPYIIKIWIGREIFIPKYLILLWGIFVLNRVYGDIHMIFINGTGKIHLQMWLYVLGGIINIPLSIYFIRDLDMGSSGAILGTNICMLPLAVIMPIQAHFIIKKMK</sequence>
<evidence type="ECO:0000256" key="3">
    <source>
        <dbReference type="ARBA" id="ARBA00022692"/>
    </source>
</evidence>
<feature type="transmembrane region" description="Helical" evidence="6">
    <location>
        <begin position="228"/>
        <end position="248"/>
    </location>
</feature>
<dbReference type="RefSeq" id="WP_106878579.1">
    <property type="nucleotide sequence ID" value="NZ_CP028105.1"/>
</dbReference>
<dbReference type="KEGG" id="ful:C4N20_10950"/>